<dbReference type="InterPro" id="IPR017871">
    <property type="entry name" value="ABC_transporter-like_CS"/>
</dbReference>
<dbReference type="SMART" id="SM00382">
    <property type="entry name" value="AAA"/>
    <property type="match status" value="1"/>
</dbReference>
<dbReference type="InterPro" id="IPR011527">
    <property type="entry name" value="ABC1_TM_dom"/>
</dbReference>
<feature type="transmembrane region" description="Helical" evidence="7">
    <location>
        <begin position="107"/>
        <end position="135"/>
    </location>
</feature>
<keyword evidence="5 7" id="KW-1133">Transmembrane helix</keyword>
<evidence type="ECO:0000256" key="2">
    <source>
        <dbReference type="ARBA" id="ARBA00022692"/>
    </source>
</evidence>
<organism evidence="10 11">
    <name type="scientific">Brumicola blandensis</name>
    <dbReference type="NCBI Taxonomy" id="3075611"/>
    <lineage>
        <taxon>Bacteria</taxon>
        <taxon>Pseudomonadati</taxon>
        <taxon>Pseudomonadota</taxon>
        <taxon>Gammaproteobacteria</taxon>
        <taxon>Alteromonadales</taxon>
        <taxon>Alteromonadaceae</taxon>
        <taxon>Brumicola</taxon>
    </lineage>
</organism>
<dbReference type="PROSITE" id="PS50893">
    <property type="entry name" value="ABC_TRANSPORTER_2"/>
    <property type="match status" value="1"/>
</dbReference>
<dbReference type="RefSeq" id="WP_311359860.1">
    <property type="nucleotide sequence ID" value="NZ_JAVRIE010000001.1"/>
</dbReference>
<keyword evidence="3" id="KW-0547">Nucleotide-binding</keyword>
<dbReference type="GO" id="GO:0005886">
    <property type="term" value="C:plasma membrane"/>
    <property type="evidence" value="ECO:0007669"/>
    <property type="project" value="UniProtKB-SubCell"/>
</dbReference>
<protein>
    <submittedName>
        <fullName evidence="10">ATP-binding cassette domain-containing protein</fullName>
    </submittedName>
</protein>
<dbReference type="PANTHER" id="PTHR24221:SF654">
    <property type="entry name" value="ATP-BINDING CASSETTE SUB-FAMILY B MEMBER 6"/>
    <property type="match status" value="1"/>
</dbReference>
<keyword evidence="2 7" id="KW-0812">Transmembrane</keyword>
<evidence type="ECO:0000256" key="7">
    <source>
        <dbReference type="SAM" id="Phobius"/>
    </source>
</evidence>
<dbReference type="Gene3D" id="3.40.50.300">
    <property type="entry name" value="P-loop containing nucleotide triphosphate hydrolases"/>
    <property type="match status" value="1"/>
</dbReference>
<evidence type="ECO:0000259" key="9">
    <source>
        <dbReference type="PROSITE" id="PS50929"/>
    </source>
</evidence>
<feature type="transmembrane region" description="Helical" evidence="7">
    <location>
        <begin position="214"/>
        <end position="235"/>
    </location>
</feature>
<dbReference type="PROSITE" id="PS50929">
    <property type="entry name" value="ABC_TM1F"/>
    <property type="match status" value="1"/>
</dbReference>
<dbReference type="InterPro" id="IPR003593">
    <property type="entry name" value="AAA+_ATPase"/>
</dbReference>
<keyword evidence="11" id="KW-1185">Reference proteome</keyword>
<dbReference type="GO" id="GO:0005524">
    <property type="term" value="F:ATP binding"/>
    <property type="evidence" value="ECO:0007669"/>
    <property type="project" value="UniProtKB-KW"/>
</dbReference>
<dbReference type="SUPFAM" id="SSF52540">
    <property type="entry name" value="P-loop containing nucleoside triphosphate hydrolases"/>
    <property type="match status" value="1"/>
</dbReference>
<feature type="transmembrane region" description="Helical" evidence="7">
    <location>
        <begin position="40"/>
        <end position="65"/>
    </location>
</feature>
<feature type="domain" description="ABC transporter" evidence="8">
    <location>
        <begin position="298"/>
        <end position="515"/>
    </location>
</feature>
<proteinExistence type="predicted"/>
<dbReference type="EMBL" id="JAVRIE010000001">
    <property type="protein sequence ID" value="MDT0581045.1"/>
    <property type="molecule type" value="Genomic_DNA"/>
</dbReference>
<dbReference type="PROSITE" id="PS51257">
    <property type="entry name" value="PROKAR_LIPOPROTEIN"/>
    <property type="match status" value="1"/>
</dbReference>
<accession>A0AAW8QWM9</accession>
<dbReference type="GO" id="GO:0016887">
    <property type="term" value="F:ATP hydrolysis activity"/>
    <property type="evidence" value="ECO:0007669"/>
    <property type="project" value="InterPro"/>
</dbReference>
<comment type="subcellular location">
    <subcellularLocation>
        <location evidence="1">Cell membrane</location>
        <topology evidence="1">Multi-pass membrane protein</topology>
    </subcellularLocation>
</comment>
<dbReference type="GO" id="GO:0140359">
    <property type="term" value="F:ABC-type transporter activity"/>
    <property type="evidence" value="ECO:0007669"/>
    <property type="project" value="InterPro"/>
</dbReference>
<evidence type="ECO:0000313" key="11">
    <source>
        <dbReference type="Proteomes" id="UP001249020"/>
    </source>
</evidence>
<keyword evidence="6 7" id="KW-0472">Membrane</keyword>
<evidence type="ECO:0000313" key="10">
    <source>
        <dbReference type="EMBL" id="MDT0581045.1"/>
    </source>
</evidence>
<dbReference type="PANTHER" id="PTHR24221">
    <property type="entry name" value="ATP-BINDING CASSETTE SUB-FAMILY B"/>
    <property type="match status" value="1"/>
</dbReference>
<reference evidence="10 11" key="1">
    <citation type="submission" date="2023-09" db="EMBL/GenBank/DDBJ databases">
        <authorList>
            <person name="Rey-Velasco X."/>
        </authorList>
    </citation>
    <scope>NUCLEOTIDE SEQUENCE [LARGE SCALE GENOMIC DNA]</scope>
    <source>
        <strain evidence="10 11">W409</strain>
    </source>
</reference>
<gene>
    <name evidence="10" type="ORF">RM544_00685</name>
</gene>
<dbReference type="AlphaFoldDB" id="A0AAW8QWM9"/>
<evidence type="ECO:0000259" key="8">
    <source>
        <dbReference type="PROSITE" id="PS50893"/>
    </source>
</evidence>
<evidence type="ECO:0000256" key="5">
    <source>
        <dbReference type="ARBA" id="ARBA00022989"/>
    </source>
</evidence>
<dbReference type="PROSITE" id="PS00211">
    <property type="entry name" value="ABC_TRANSPORTER_1"/>
    <property type="match status" value="1"/>
</dbReference>
<dbReference type="InterPro" id="IPR039421">
    <property type="entry name" value="Type_1_exporter"/>
</dbReference>
<evidence type="ECO:0000256" key="3">
    <source>
        <dbReference type="ARBA" id="ARBA00022741"/>
    </source>
</evidence>
<name>A0AAW8QWM9_9ALTE</name>
<evidence type="ECO:0000256" key="4">
    <source>
        <dbReference type="ARBA" id="ARBA00022840"/>
    </source>
</evidence>
<dbReference type="SUPFAM" id="SSF90123">
    <property type="entry name" value="ABC transporter transmembrane region"/>
    <property type="match status" value="1"/>
</dbReference>
<feature type="transmembrane region" description="Helical" evidence="7">
    <location>
        <begin position="141"/>
        <end position="161"/>
    </location>
</feature>
<evidence type="ECO:0000256" key="6">
    <source>
        <dbReference type="ARBA" id="ARBA00023136"/>
    </source>
</evidence>
<feature type="domain" description="ABC transmembrane type-1" evidence="9">
    <location>
        <begin position="4"/>
        <end position="187"/>
    </location>
</feature>
<dbReference type="Proteomes" id="UP001249020">
    <property type="component" value="Unassembled WGS sequence"/>
</dbReference>
<keyword evidence="4 10" id="KW-0067">ATP-binding</keyword>
<dbReference type="Pfam" id="PF00005">
    <property type="entry name" value="ABC_tran"/>
    <property type="match status" value="1"/>
</dbReference>
<dbReference type="InterPro" id="IPR027417">
    <property type="entry name" value="P-loop_NTPase"/>
</dbReference>
<sequence length="518" mass="57038">MKLFTTLVLAVLHAAAAFLILMVASWFIAACSVAGIGFNYMLPAVVIRALAILRIASGYFSMLVGHSQLLDSLARLRSTLFASLDNHVNVSRKDSLQALDHQSETVAAIWVAWVGQNAGMFTSLLLLIIGCWWLSPELTSVLTVFSLFYLCLYLVLLLTMLRKAKDLVKAKSDAQFALVQHIESAPIWHLLSDYQAYSPSLRTLRLQTARLQSLVRVASLLLFAGSMLSLCWILSFYANKFAGNAVFLIVPIALLSVSDWLTPSLASQRQLIDYFDAKEGLDKCAHDTSSLNVLSNDIHSIELSQFVPSFTALKALELNFEANTLSILVGSSGVGKSRLLQSIAGLADYKGLRRLISPNEEVESSIEKGLLSSALYVEQFPYVLSDTLRANLHIANPNASDAQIRQALKQVNLDYLHNLDMWLGDAGRPLSGGEKKRLGIARAILTDANILLIDEPFEALDQQSIAKLCKIFTQLAENKTLILATHLIPSDLPYDQCISLEKVDGRSSELVIGNKHYE</sequence>
<evidence type="ECO:0000256" key="1">
    <source>
        <dbReference type="ARBA" id="ARBA00004651"/>
    </source>
</evidence>
<dbReference type="InterPro" id="IPR003439">
    <property type="entry name" value="ABC_transporter-like_ATP-bd"/>
</dbReference>
<dbReference type="GO" id="GO:0034040">
    <property type="term" value="F:ATPase-coupled lipid transmembrane transporter activity"/>
    <property type="evidence" value="ECO:0007669"/>
    <property type="project" value="TreeGrafter"/>
</dbReference>
<comment type="caution">
    <text evidence="10">The sequence shown here is derived from an EMBL/GenBank/DDBJ whole genome shotgun (WGS) entry which is preliminary data.</text>
</comment>
<dbReference type="InterPro" id="IPR036640">
    <property type="entry name" value="ABC1_TM_sf"/>
</dbReference>